<reference evidence="10 11" key="1">
    <citation type="journal article" date="2011" name="Proc. Natl. Acad. Sci. U.S.A.">
        <title>Evolutionary erosion of yeast sex chromosomes by mating-type switching accidents.</title>
        <authorList>
            <person name="Gordon J.L."/>
            <person name="Armisen D."/>
            <person name="Proux-Wera E."/>
            <person name="Oheigeartaigh S.S."/>
            <person name="Byrne K.P."/>
            <person name="Wolfe K.H."/>
        </authorList>
    </citation>
    <scope>NUCLEOTIDE SEQUENCE [LARGE SCALE GENOMIC DNA]</scope>
    <source>
        <strain evidence="11">ATCC 24235 / CBS 4417 / NBRC 1672 / NRRL Y-8282 / UCD 70-5</strain>
    </source>
</reference>
<dbReference type="RefSeq" id="XP_003684373.1">
    <property type="nucleotide sequence ID" value="XM_003684325.1"/>
</dbReference>
<keyword evidence="11" id="KW-1185">Reference proteome</keyword>
<dbReference type="PANTHER" id="PTHR13385:SF0">
    <property type="entry name" value="UBIQUITIN-LIKE PROTEIN ATG12"/>
    <property type="match status" value="1"/>
</dbReference>
<dbReference type="GO" id="GO:0034274">
    <property type="term" value="C:Atg12-Atg5-Atg16 complex"/>
    <property type="evidence" value="ECO:0007669"/>
    <property type="project" value="EnsemblFungi"/>
</dbReference>
<dbReference type="GO" id="GO:0000422">
    <property type="term" value="P:autophagy of mitochondrion"/>
    <property type="evidence" value="ECO:0007669"/>
    <property type="project" value="EnsemblFungi"/>
</dbReference>
<dbReference type="GO" id="GO:0034045">
    <property type="term" value="C:phagophore assembly site membrane"/>
    <property type="evidence" value="ECO:0007669"/>
    <property type="project" value="UniProtKB-SubCell"/>
</dbReference>
<dbReference type="GO" id="GO:0061723">
    <property type="term" value="P:glycophagy"/>
    <property type="evidence" value="ECO:0007669"/>
    <property type="project" value="TreeGrafter"/>
</dbReference>
<dbReference type="OMA" id="NIGELWM"/>
<name>G8BPK8_TETPH</name>
<dbReference type="EMBL" id="HE612857">
    <property type="protein sequence ID" value="CCE61939.1"/>
    <property type="molecule type" value="Genomic_DNA"/>
</dbReference>
<comment type="subunit">
    <text evidence="8">Forms a conjugate with ATG5.</text>
</comment>
<dbReference type="SUPFAM" id="SSF54236">
    <property type="entry name" value="Ubiquitin-like"/>
    <property type="match status" value="1"/>
</dbReference>
<dbReference type="GO" id="GO:0000045">
    <property type="term" value="P:autophagosome assembly"/>
    <property type="evidence" value="ECO:0007669"/>
    <property type="project" value="EnsemblFungi"/>
</dbReference>
<evidence type="ECO:0000256" key="1">
    <source>
        <dbReference type="ARBA" id="ARBA00004623"/>
    </source>
</evidence>
<dbReference type="GO" id="GO:0008047">
    <property type="term" value="F:enzyme activator activity"/>
    <property type="evidence" value="ECO:0007669"/>
    <property type="project" value="EnsemblFungi"/>
</dbReference>
<dbReference type="eggNOG" id="KOG3439">
    <property type="taxonomic scope" value="Eukaryota"/>
</dbReference>
<dbReference type="InterPro" id="IPR007242">
    <property type="entry name" value="Atg12"/>
</dbReference>
<dbReference type="PANTHER" id="PTHR13385">
    <property type="entry name" value="AUTOPHAGY PROTEIN 12"/>
    <property type="match status" value="1"/>
</dbReference>
<protein>
    <recommendedName>
        <fullName evidence="3 8">Ubiquitin-like protein ATG12</fullName>
    </recommendedName>
</protein>
<dbReference type="STRING" id="1071381.G8BPK8"/>
<dbReference type="AlphaFoldDB" id="G8BPK8"/>
<keyword evidence="5 8" id="KW-0833">Ubl conjugation pathway</keyword>
<dbReference type="CDD" id="cd01612">
    <property type="entry name" value="Ubl_ATG12"/>
    <property type="match status" value="1"/>
</dbReference>
<dbReference type="GO" id="GO:0097352">
    <property type="term" value="P:autophagosome maturation"/>
    <property type="evidence" value="ECO:0007669"/>
    <property type="project" value="TreeGrafter"/>
</dbReference>
<keyword evidence="7 8" id="KW-0072">Autophagy</keyword>
<feature type="compositionally biased region" description="Acidic residues" evidence="9">
    <location>
        <begin position="7"/>
        <end position="20"/>
    </location>
</feature>
<gene>
    <name evidence="10" type="primary">TPHA0B02660</name>
    <name evidence="10" type="ordered locus">TPHA_0B02660</name>
</gene>
<dbReference type="OrthoDB" id="10003551at2759"/>
<evidence type="ECO:0000256" key="7">
    <source>
        <dbReference type="ARBA" id="ARBA00023006"/>
    </source>
</evidence>
<organism evidence="10 11">
    <name type="scientific">Tetrapisispora phaffii (strain ATCC 24235 / CBS 4417 / NBRC 1672 / NRRL Y-8282 / UCD 70-5)</name>
    <name type="common">Yeast</name>
    <name type="synonym">Fabospora phaffii</name>
    <dbReference type="NCBI Taxonomy" id="1071381"/>
    <lineage>
        <taxon>Eukaryota</taxon>
        <taxon>Fungi</taxon>
        <taxon>Dikarya</taxon>
        <taxon>Ascomycota</taxon>
        <taxon>Saccharomycotina</taxon>
        <taxon>Saccharomycetes</taxon>
        <taxon>Saccharomycetales</taxon>
        <taxon>Saccharomycetaceae</taxon>
        <taxon>Tetrapisispora</taxon>
    </lineage>
</organism>
<evidence type="ECO:0000256" key="8">
    <source>
        <dbReference type="RuleBase" id="RU361201"/>
    </source>
</evidence>
<evidence type="ECO:0000313" key="11">
    <source>
        <dbReference type="Proteomes" id="UP000005666"/>
    </source>
</evidence>
<accession>G8BPK8</accession>
<dbReference type="InterPro" id="IPR029071">
    <property type="entry name" value="Ubiquitin-like_domsf"/>
</dbReference>
<dbReference type="GO" id="GO:0031386">
    <property type="term" value="F:protein tag activity"/>
    <property type="evidence" value="ECO:0007669"/>
    <property type="project" value="EnsemblFungi"/>
</dbReference>
<keyword evidence="6 8" id="KW-0653">Protein transport</keyword>
<evidence type="ECO:0000256" key="2">
    <source>
        <dbReference type="ARBA" id="ARBA00007778"/>
    </source>
</evidence>
<comment type="similarity">
    <text evidence="2 8">Belongs to the ATG12 family.</text>
</comment>
<keyword evidence="4 8" id="KW-1017">Isopeptide bond</keyword>
<dbReference type="Pfam" id="PF04110">
    <property type="entry name" value="APG12"/>
    <property type="match status" value="1"/>
</dbReference>
<dbReference type="Proteomes" id="UP000005666">
    <property type="component" value="Chromosome 2"/>
</dbReference>
<sequence length="225" mass="25227">MSGLLESESESESGTEDDLFADSIVSTNLDAQVDGSRLNNVSNVNSIENRLEQYSRRLSLLGLEVEHPKEGDVTPDYRIDITIEDRNENSVLVEGQNMPATTSLILENIKRNIDDKIVNLDDLEDNKLKALRSNESQIDKKKIQIRFQAIGNVLPINPNTCTISTEQPFATVILFVKRKLKMKDVYCYVNNSFAPNPQQNIGDLWDQFKIGNALIVSYCATVAFG</sequence>
<dbReference type="KEGG" id="tpf:TPHA_0B02660"/>
<evidence type="ECO:0000256" key="5">
    <source>
        <dbReference type="ARBA" id="ARBA00022786"/>
    </source>
</evidence>
<dbReference type="GO" id="GO:0019776">
    <property type="term" value="F:Atg8-family ligase activity"/>
    <property type="evidence" value="ECO:0007669"/>
    <property type="project" value="EnsemblFungi"/>
</dbReference>
<proteinExistence type="inferred from homology"/>
<dbReference type="HOGENOM" id="CLU_106795_0_0_1"/>
<evidence type="ECO:0000256" key="4">
    <source>
        <dbReference type="ARBA" id="ARBA00022499"/>
    </source>
</evidence>
<dbReference type="GeneID" id="11534769"/>
<evidence type="ECO:0000313" key="10">
    <source>
        <dbReference type="EMBL" id="CCE61939.1"/>
    </source>
</evidence>
<comment type="subcellular location">
    <subcellularLocation>
        <location evidence="1 8">Preautophagosomal structure membrane</location>
        <topology evidence="1 8">Peripheral membrane protein</topology>
    </subcellularLocation>
</comment>
<dbReference type="GO" id="GO:0005829">
    <property type="term" value="C:cytosol"/>
    <property type="evidence" value="ECO:0007669"/>
    <property type="project" value="EnsemblFungi"/>
</dbReference>
<dbReference type="GO" id="GO:0034727">
    <property type="term" value="P:piecemeal microautophagy of the nucleus"/>
    <property type="evidence" value="ECO:0007669"/>
    <property type="project" value="EnsemblFungi"/>
</dbReference>
<evidence type="ECO:0000256" key="3">
    <source>
        <dbReference type="ARBA" id="ARBA00015875"/>
    </source>
</evidence>
<dbReference type="GO" id="GO:0000421">
    <property type="term" value="C:autophagosome membrane"/>
    <property type="evidence" value="ECO:0007669"/>
    <property type="project" value="TreeGrafter"/>
</dbReference>
<dbReference type="GO" id="GO:0032258">
    <property type="term" value="P:cytoplasm to vacuole targeting by the Cvt pathway"/>
    <property type="evidence" value="ECO:0007669"/>
    <property type="project" value="EnsemblFungi"/>
</dbReference>
<keyword evidence="8" id="KW-0813">Transport</keyword>
<comment type="function">
    <text evidence="8">Ubiquitin-like protein involved in cytoplasm to vacuole transport (Cvt), autophagy vesicles formation, mitophagy, and nucleophagy.</text>
</comment>
<keyword evidence="8" id="KW-0472">Membrane</keyword>
<dbReference type="Gene3D" id="3.10.20.90">
    <property type="entry name" value="Phosphatidylinositol 3-kinase Catalytic Subunit, Chain A, domain 1"/>
    <property type="match status" value="1"/>
</dbReference>
<feature type="region of interest" description="Disordered" evidence="9">
    <location>
        <begin position="1"/>
        <end position="20"/>
    </location>
</feature>
<evidence type="ECO:0000256" key="6">
    <source>
        <dbReference type="ARBA" id="ARBA00022927"/>
    </source>
</evidence>
<evidence type="ECO:0000256" key="9">
    <source>
        <dbReference type="SAM" id="MobiDB-lite"/>
    </source>
</evidence>